<reference evidence="2" key="1">
    <citation type="submission" date="2023-04" db="EMBL/GenBank/DDBJ databases">
        <title>Black Yeasts Isolated from many extreme environments.</title>
        <authorList>
            <person name="Coleine C."/>
            <person name="Stajich J.E."/>
            <person name="Selbmann L."/>
        </authorList>
    </citation>
    <scope>NUCLEOTIDE SEQUENCE</scope>
    <source>
        <strain evidence="2">CCFEE 5312</strain>
    </source>
</reference>
<comment type="caution">
    <text evidence="2">The sequence shown here is derived from an EMBL/GenBank/DDBJ whole genome shotgun (WGS) entry which is preliminary data.</text>
</comment>
<keyword evidence="3" id="KW-1185">Reference proteome</keyword>
<gene>
    <name evidence="2" type="ORF">LTR09_000757</name>
</gene>
<evidence type="ECO:0000313" key="3">
    <source>
        <dbReference type="Proteomes" id="UP001271007"/>
    </source>
</evidence>
<sequence length="88" mass="10230">MAPETDGIITICFQPTTGQPQQPQDRKLEPAKQEAKEQKHEPKPELPQQKWLPLLDERTQGVPFVPKARKNLATWLEMRRAKEERGEM</sequence>
<feature type="region of interest" description="Disordered" evidence="1">
    <location>
        <begin position="1"/>
        <end position="50"/>
    </location>
</feature>
<feature type="compositionally biased region" description="Basic and acidic residues" evidence="1">
    <location>
        <begin position="24"/>
        <end position="44"/>
    </location>
</feature>
<dbReference type="AlphaFoldDB" id="A0AAJ0LXQ8"/>
<dbReference type="EMBL" id="JAWDJX010000001">
    <property type="protein sequence ID" value="KAK3059191.1"/>
    <property type="molecule type" value="Genomic_DNA"/>
</dbReference>
<organism evidence="2 3">
    <name type="scientific">Extremus antarcticus</name>
    <dbReference type="NCBI Taxonomy" id="702011"/>
    <lineage>
        <taxon>Eukaryota</taxon>
        <taxon>Fungi</taxon>
        <taxon>Dikarya</taxon>
        <taxon>Ascomycota</taxon>
        <taxon>Pezizomycotina</taxon>
        <taxon>Dothideomycetes</taxon>
        <taxon>Dothideomycetidae</taxon>
        <taxon>Mycosphaerellales</taxon>
        <taxon>Extremaceae</taxon>
        <taxon>Extremus</taxon>
    </lineage>
</organism>
<feature type="compositionally biased region" description="Low complexity" evidence="1">
    <location>
        <begin position="14"/>
        <end position="23"/>
    </location>
</feature>
<protein>
    <submittedName>
        <fullName evidence="2">Uncharacterized protein</fullName>
    </submittedName>
</protein>
<evidence type="ECO:0000313" key="2">
    <source>
        <dbReference type="EMBL" id="KAK3059191.1"/>
    </source>
</evidence>
<dbReference type="Proteomes" id="UP001271007">
    <property type="component" value="Unassembled WGS sequence"/>
</dbReference>
<name>A0AAJ0LXQ8_9PEZI</name>
<evidence type="ECO:0000256" key="1">
    <source>
        <dbReference type="SAM" id="MobiDB-lite"/>
    </source>
</evidence>
<accession>A0AAJ0LXQ8</accession>
<proteinExistence type="predicted"/>